<organism evidence="1 2">
    <name type="scientific">Amborella trichopoda</name>
    <dbReference type="NCBI Taxonomy" id="13333"/>
    <lineage>
        <taxon>Eukaryota</taxon>
        <taxon>Viridiplantae</taxon>
        <taxon>Streptophyta</taxon>
        <taxon>Embryophyta</taxon>
        <taxon>Tracheophyta</taxon>
        <taxon>Spermatophyta</taxon>
        <taxon>Magnoliopsida</taxon>
        <taxon>Amborellales</taxon>
        <taxon>Amborellaceae</taxon>
        <taxon>Amborella</taxon>
    </lineage>
</organism>
<name>W1P2F1_AMBTC</name>
<evidence type="ECO:0000313" key="2">
    <source>
        <dbReference type="Proteomes" id="UP000017836"/>
    </source>
</evidence>
<proteinExistence type="predicted"/>
<sequence length="82" mass="9658">MAQLLNNLEQIWITLCNRVEQVVEEEEVEGNKKEALFLFLKLRNLELWGHQCPLLQKGQFFIEGNTALAKVKWVAFRGEPMW</sequence>
<reference evidence="2" key="1">
    <citation type="journal article" date="2013" name="Science">
        <title>The Amborella genome and the evolution of flowering plants.</title>
        <authorList>
            <consortium name="Amborella Genome Project"/>
        </authorList>
    </citation>
    <scope>NUCLEOTIDE SEQUENCE [LARGE SCALE GENOMIC DNA]</scope>
</reference>
<dbReference type="EMBL" id="KI394767">
    <property type="protein sequence ID" value="ERN01130.1"/>
    <property type="molecule type" value="Genomic_DNA"/>
</dbReference>
<gene>
    <name evidence="1" type="ORF">AMTR_s00002p00206390</name>
</gene>
<accession>W1P2F1</accession>
<dbReference type="AlphaFoldDB" id="W1P2F1"/>
<dbReference type="Proteomes" id="UP000017836">
    <property type="component" value="Unassembled WGS sequence"/>
</dbReference>
<dbReference type="HOGENOM" id="CLU_2561322_0_0_1"/>
<dbReference type="Gramene" id="ERN01130">
    <property type="protein sequence ID" value="ERN01130"/>
    <property type="gene ID" value="AMTR_s00002p00206390"/>
</dbReference>
<evidence type="ECO:0000313" key="1">
    <source>
        <dbReference type="EMBL" id="ERN01130.1"/>
    </source>
</evidence>
<keyword evidence="2" id="KW-1185">Reference proteome</keyword>
<protein>
    <submittedName>
        <fullName evidence="1">Uncharacterized protein</fullName>
    </submittedName>
</protein>